<dbReference type="Proteomes" id="UP000637239">
    <property type="component" value="Chromosome 6"/>
</dbReference>
<reference evidence="2" key="2">
    <citation type="submission" date="2021-02" db="EMBL/GenBank/DDBJ databases">
        <title>Aspergillus chevalieri M1 genome sequence.</title>
        <authorList>
            <person name="Kadooka C."/>
            <person name="Mori K."/>
            <person name="Futagami T."/>
        </authorList>
    </citation>
    <scope>NUCLEOTIDE SEQUENCE</scope>
    <source>
        <strain evidence="2">M1</strain>
    </source>
</reference>
<feature type="region of interest" description="Disordered" evidence="1">
    <location>
        <begin position="45"/>
        <end position="97"/>
    </location>
</feature>
<feature type="compositionally biased region" description="Polar residues" evidence="1">
    <location>
        <begin position="56"/>
        <end position="66"/>
    </location>
</feature>
<dbReference type="AlphaFoldDB" id="A0A7R7ZQ65"/>
<evidence type="ECO:0000313" key="3">
    <source>
        <dbReference type="Proteomes" id="UP000637239"/>
    </source>
</evidence>
<evidence type="ECO:0000256" key="1">
    <source>
        <dbReference type="SAM" id="MobiDB-lite"/>
    </source>
</evidence>
<dbReference type="EMBL" id="AP024421">
    <property type="protein sequence ID" value="BCR90363.1"/>
    <property type="molecule type" value="Genomic_DNA"/>
</dbReference>
<keyword evidence="3" id="KW-1185">Reference proteome</keyword>
<protein>
    <submittedName>
        <fullName evidence="2">Uncharacterized protein</fullName>
    </submittedName>
</protein>
<name>A0A7R7ZQ65_ASPCH</name>
<dbReference type="KEGG" id="ache:ACHE_60249S"/>
<evidence type="ECO:0000313" key="2">
    <source>
        <dbReference type="EMBL" id="BCR90363.1"/>
    </source>
</evidence>
<dbReference type="GeneID" id="66984721"/>
<gene>
    <name evidence="2" type="ORF">ACHE_60249S</name>
</gene>
<accession>A0A7R7ZQ65</accession>
<organism evidence="2 3">
    <name type="scientific">Aspergillus chevalieri</name>
    <name type="common">Eurotium chevalieri</name>
    <dbReference type="NCBI Taxonomy" id="182096"/>
    <lineage>
        <taxon>Eukaryota</taxon>
        <taxon>Fungi</taxon>
        <taxon>Dikarya</taxon>
        <taxon>Ascomycota</taxon>
        <taxon>Pezizomycotina</taxon>
        <taxon>Eurotiomycetes</taxon>
        <taxon>Eurotiomycetidae</taxon>
        <taxon>Eurotiales</taxon>
        <taxon>Aspergillaceae</taxon>
        <taxon>Aspergillus</taxon>
        <taxon>Aspergillus subgen. Aspergillus</taxon>
    </lineage>
</organism>
<sequence>MLQASIDGLRRENERLRGLLGYVDASDGGRGAEKIATAATETGAGAGTRYDAGSSEEVSQTRTISMSDIHPRTGLGGNGAELSPGTPGAALSQSSKIMPPGLVGNQSYYSGTFESLQWTTSIPPSPSSMLCGISTDLANPNLNDYLPKTPGGSTFQLDWLQWLSTTPADIPSGDTVKGTDTTLSTAAFGLMRYNKRNSSIG</sequence>
<dbReference type="RefSeq" id="XP_043138885.1">
    <property type="nucleotide sequence ID" value="XM_043281402.1"/>
</dbReference>
<proteinExistence type="predicted"/>
<reference evidence="2" key="1">
    <citation type="submission" date="2021-01" db="EMBL/GenBank/DDBJ databases">
        <authorList>
            <consortium name="Aspergillus chevalieri M1 genome sequencing consortium"/>
            <person name="Kazuki M."/>
            <person name="Futagami T."/>
        </authorList>
    </citation>
    <scope>NUCLEOTIDE SEQUENCE</scope>
    <source>
        <strain evidence="2">M1</strain>
    </source>
</reference>